<evidence type="ECO:0000313" key="14">
    <source>
        <dbReference type="Proteomes" id="UP000291334"/>
    </source>
</evidence>
<keyword evidence="4" id="KW-0488">Methylation</keyword>
<dbReference type="SUPFAM" id="SSF54523">
    <property type="entry name" value="Pili subunits"/>
    <property type="match status" value="1"/>
</dbReference>
<evidence type="ECO:0000256" key="10">
    <source>
        <dbReference type="ARBA" id="ARBA00030775"/>
    </source>
</evidence>
<dbReference type="Pfam" id="PF12019">
    <property type="entry name" value="GspH"/>
    <property type="match status" value="1"/>
</dbReference>
<evidence type="ECO:0000256" key="1">
    <source>
        <dbReference type="ARBA" id="ARBA00004377"/>
    </source>
</evidence>
<comment type="subcellular location">
    <subcellularLocation>
        <location evidence="1">Cell inner membrane</location>
        <topology evidence="1">Single-pass membrane protein</topology>
    </subcellularLocation>
</comment>
<keyword evidence="3" id="KW-1003">Cell membrane</keyword>
<dbReference type="EMBL" id="QJUM01000015">
    <property type="protein sequence ID" value="TBV04701.1"/>
    <property type="molecule type" value="Genomic_DNA"/>
</dbReference>
<evidence type="ECO:0000256" key="6">
    <source>
        <dbReference type="ARBA" id="ARBA00022692"/>
    </source>
</evidence>
<name>A0ABY1Z7K5_9GAMM</name>
<dbReference type="Gene3D" id="3.55.40.10">
    <property type="entry name" value="minor pseudopilin epsh domain"/>
    <property type="match status" value="1"/>
</dbReference>
<dbReference type="Proteomes" id="UP000291334">
    <property type="component" value="Unassembled WGS sequence"/>
</dbReference>
<evidence type="ECO:0000259" key="12">
    <source>
        <dbReference type="Pfam" id="PF12019"/>
    </source>
</evidence>
<evidence type="ECO:0000256" key="2">
    <source>
        <dbReference type="ARBA" id="ARBA00021549"/>
    </source>
</evidence>
<comment type="caution">
    <text evidence="13">The sequence shown here is derived from an EMBL/GenBank/DDBJ whole genome shotgun (WGS) entry which is preliminary data.</text>
</comment>
<evidence type="ECO:0000256" key="8">
    <source>
        <dbReference type="ARBA" id="ARBA00023136"/>
    </source>
</evidence>
<accession>A0ABY1Z7K5</accession>
<gene>
    <name evidence="13" type="ORF">DNK34_14230</name>
</gene>
<proteinExistence type="inferred from homology"/>
<keyword evidence="8 11" id="KW-0472">Membrane</keyword>
<keyword evidence="5" id="KW-0997">Cell inner membrane</keyword>
<keyword evidence="6 11" id="KW-0812">Transmembrane</keyword>
<evidence type="ECO:0000313" key="13">
    <source>
        <dbReference type="EMBL" id="TBV04701.1"/>
    </source>
</evidence>
<organism evidence="13 14">
    <name type="scientific">Phytopseudomonas dryadis</name>
    <dbReference type="NCBI Taxonomy" id="2487520"/>
    <lineage>
        <taxon>Bacteria</taxon>
        <taxon>Pseudomonadati</taxon>
        <taxon>Pseudomonadota</taxon>
        <taxon>Gammaproteobacteria</taxon>
        <taxon>Pseudomonadales</taxon>
        <taxon>Pseudomonadaceae</taxon>
        <taxon>Phytopseudomonas</taxon>
    </lineage>
</organism>
<evidence type="ECO:0000256" key="3">
    <source>
        <dbReference type="ARBA" id="ARBA00022475"/>
    </source>
</evidence>
<dbReference type="InterPro" id="IPR022346">
    <property type="entry name" value="T2SS_GspH"/>
</dbReference>
<feature type="domain" description="General secretion pathway GspH" evidence="12">
    <location>
        <begin position="47"/>
        <end position="150"/>
    </location>
</feature>
<keyword evidence="14" id="KW-1185">Reference proteome</keyword>
<keyword evidence="7 11" id="KW-1133">Transmembrane helix</keyword>
<comment type="similarity">
    <text evidence="9">Belongs to the GSP H family.</text>
</comment>
<evidence type="ECO:0000256" key="9">
    <source>
        <dbReference type="ARBA" id="ARBA00025772"/>
    </source>
</evidence>
<dbReference type="RefSeq" id="WP_131175636.1">
    <property type="nucleotide sequence ID" value="NZ_QJUM01000015.1"/>
</dbReference>
<evidence type="ECO:0000256" key="4">
    <source>
        <dbReference type="ARBA" id="ARBA00022481"/>
    </source>
</evidence>
<sequence>MNRDQQKALSLFELLVTTGLLAIALALGLPAFEQLAQANRSQTIHDQLKASLHLARTHSISQGRTVELCGSSGGHSCDHAWQGGWLIREQSSAQAIHNVRLSQHEHLAWKGLSKPIRFRPTGHSNASNGTFTFCSQDGQPLWQIVLNRQGRARTAKANQLRANACETR</sequence>
<reference evidence="13 14" key="1">
    <citation type="submission" date="2018-06" db="EMBL/GenBank/DDBJ databases">
        <title>Three novel Pseudomonas species isolated from symptomatic oak.</title>
        <authorList>
            <person name="Bueno-Gonzalez V."/>
            <person name="Brady C."/>
        </authorList>
    </citation>
    <scope>NUCLEOTIDE SEQUENCE [LARGE SCALE GENOMIC DNA]</scope>
    <source>
        <strain evidence="13 14">P26B</strain>
    </source>
</reference>
<evidence type="ECO:0000256" key="11">
    <source>
        <dbReference type="SAM" id="Phobius"/>
    </source>
</evidence>
<evidence type="ECO:0000256" key="7">
    <source>
        <dbReference type="ARBA" id="ARBA00022989"/>
    </source>
</evidence>
<feature type="transmembrane region" description="Helical" evidence="11">
    <location>
        <begin position="12"/>
        <end position="32"/>
    </location>
</feature>
<dbReference type="InterPro" id="IPR045584">
    <property type="entry name" value="Pilin-like"/>
</dbReference>
<evidence type="ECO:0000256" key="5">
    <source>
        <dbReference type="ARBA" id="ARBA00022519"/>
    </source>
</evidence>
<protein>
    <recommendedName>
        <fullName evidence="2">Type II secretion system protein H</fullName>
    </recommendedName>
    <alternativeName>
        <fullName evidence="10">General secretion pathway protein H</fullName>
    </alternativeName>
</protein>